<organism evidence="2">
    <name type="scientific">Metarhizium acridum (strain CQMa 102)</name>
    <dbReference type="NCBI Taxonomy" id="655827"/>
    <lineage>
        <taxon>Eukaryota</taxon>
        <taxon>Fungi</taxon>
        <taxon>Dikarya</taxon>
        <taxon>Ascomycota</taxon>
        <taxon>Pezizomycotina</taxon>
        <taxon>Sordariomycetes</taxon>
        <taxon>Hypocreomycetidae</taxon>
        <taxon>Hypocreales</taxon>
        <taxon>Clavicipitaceae</taxon>
        <taxon>Metarhizium</taxon>
    </lineage>
</organism>
<dbReference type="HOGENOM" id="CLU_1571003_0_0_1"/>
<name>E9DXV4_METAQ</name>
<dbReference type="InterPro" id="IPR023393">
    <property type="entry name" value="START-like_dom_sf"/>
</dbReference>
<dbReference type="InParanoid" id="E9DXV4"/>
<dbReference type="SUPFAM" id="SSF55961">
    <property type="entry name" value="Bet v1-like"/>
    <property type="match status" value="1"/>
</dbReference>
<dbReference type="Proteomes" id="UP000002499">
    <property type="component" value="Unassembled WGS sequence"/>
</dbReference>
<evidence type="ECO:0000313" key="1">
    <source>
        <dbReference type="EMBL" id="EFY91567.1"/>
    </source>
</evidence>
<sequence>MGVLIRRPPHDVFEALADPSTTTRFWYTKSSGRMSRGATLTWAWEMHGVSTAVQVEAGGGAPRWRGRGWEWQVGAAAVVDFVLASVRPVMLSNLCALRCAVRKTRLMVHLGEASGASSPTASMASLAWTVIESSLWRLRLWRAETDGVFCGFGSWEGWCISPSVVMFSRP</sequence>
<dbReference type="AlphaFoldDB" id="E9DXV4"/>
<dbReference type="Gene3D" id="3.30.530.20">
    <property type="match status" value="1"/>
</dbReference>
<keyword evidence="2" id="KW-1185">Reference proteome</keyword>
<evidence type="ECO:0000313" key="2">
    <source>
        <dbReference type="Proteomes" id="UP000002499"/>
    </source>
</evidence>
<dbReference type="EMBL" id="GL698481">
    <property type="protein sequence ID" value="EFY91567.1"/>
    <property type="molecule type" value="Genomic_DNA"/>
</dbReference>
<dbReference type="eggNOG" id="ENOG502RJCI">
    <property type="taxonomic scope" value="Eukaryota"/>
</dbReference>
<proteinExistence type="predicted"/>
<dbReference type="OrthoDB" id="4942129at2759"/>
<reference evidence="1 2" key="1">
    <citation type="journal article" date="2011" name="PLoS Genet.">
        <title>Genome sequencing and comparative transcriptomics of the model entomopathogenic fungi Metarhizium anisopliae and M. acridum.</title>
        <authorList>
            <person name="Gao Q."/>
            <person name="Jin K."/>
            <person name="Ying S.H."/>
            <person name="Zhang Y."/>
            <person name="Xiao G."/>
            <person name="Shang Y."/>
            <person name="Duan Z."/>
            <person name="Hu X."/>
            <person name="Xie X.Q."/>
            <person name="Zhou G."/>
            <person name="Peng G."/>
            <person name="Luo Z."/>
            <person name="Huang W."/>
            <person name="Wang B."/>
            <person name="Fang W."/>
            <person name="Wang S."/>
            <person name="Zhong Y."/>
            <person name="Ma L.J."/>
            <person name="St Leger R.J."/>
            <person name="Zhao G.P."/>
            <person name="Pei Y."/>
            <person name="Feng M.G."/>
            <person name="Xia Y."/>
            <person name="Wang C."/>
        </authorList>
    </citation>
    <scope>NUCLEOTIDE SEQUENCE [LARGE SCALE GENOMIC DNA]</scope>
    <source>
        <strain evidence="1 2">CQMa 102</strain>
    </source>
</reference>
<gene>
    <name evidence="1" type="ORF">MAC_02452</name>
</gene>
<protein>
    <submittedName>
        <fullName evidence="1">Uncharacterized protein</fullName>
    </submittedName>
</protein>
<accession>E9DXV4</accession>